<protein>
    <submittedName>
        <fullName evidence="1">Putative Zn-finger protein</fullName>
    </submittedName>
</protein>
<sequence>MVMKRANPKLFLDMADSTAASCYHCGRDTRFPWGGW</sequence>
<gene>
    <name evidence="1" type="ORF">HNR06_004739</name>
</gene>
<dbReference type="Proteomes" id="UP000584931">
    <property type="component" value="Unassembled WGS sequence"/>
</dbReference>
<dbReference type="AlphaFoldDB" id="A0A7Y9XID5"/>
<proteinExistence type="predicted"/>
<name>A0A7Y9XID5_9ACTN</name>
<dbReference type="EMBL" id="JACCHL010000001">
    <property type="protein sequence ID" value="NYH55150.1"/>
    <property type="molecule type" value="Genomic_DNA"/>
</dbReference>
<comment type="caution">
    <text evidence="1">The sequence shown here is derived from an EMBL/GenBank/DDBJ whole genome shotgun (WGS) entry which is preliminary data.</text>
</comment>
<accession>A0A7Y9XID5</accession>
<reference evidence="1 2" key="1">
    <citation type="submission" date="2020-07" db="EMBL/GenBank/DDBJ databases">
        <title>Sequencing the genomes of 1000 actinobacteria strains.</title>
        <authorList>
            <person name="Klenk H.-P."/>
        </authorList>
    </citation>
    <scope>NUCLEOTIDE SEQUENCE [LARGE SCALE GENOMIC DNA]</scope>
    <source>
        <strain evidence="1 2">DSM 45278</strain>
    </source>
</reference>
<evidence type="ECO:0000313" key="2">
    <source>
        <dbReference type="Proteomes" id="UP000584931"/>
    </source>
</evidence>
<evidence type="ECO:0000313" key="1">
    <source>
        <dbReference type="EMBL" id="NYH55150.1"/>
    </source>
</evidence>
<organism evidence="1 2">
    <name type="scientific">Nocardiopsis sinuspersici</name>
    <dbReference type="NCBI Taxonomy" id="501010"/>
    <lineage>
        <taxon>Bacteria</taxon>
        <taxon>Bacillati</taxon>
        <taxon>Actinomycetota</taxon>
        <taxon>Actinomycetes</taxon>
        <taxon>Streptosporangiales</taxon>
        <taxon>Nocardiopsidaceae</taxon>
        <taxon>Nocardiopsis</taxon>
    </lineage>
</organism>